<evidence type="ECO:0000259" key="2">
    <source>
        <dbReference type="Pfam" id="PF01757"/>
    </source>
</evidence>
<feature type="transmembrane region" description="Helical" evidence="1">
    <location>
        <begin position="87"/>
        <end position="104"/>
    </location>
</feature>
<evidence type="ECO:0000313" key="4">
    <source>
        <dbReference type="Proteomes" id="UP001455088"/>
    </source>
</evidence>
<dbReference type="Pfam" id="PF01757">
    <property type="entry name" value="Acyl_transf_3"/>
    <property type="match status" value="1"/>
</dbReference>
<keyword evidence="1" id="KW-0812">Transmembrane</keyword>
<feature type="domain" description="Acyltransferase 3" evidence="2">
    <location>
        <begin position="10"/>
        <end position="272"/>
    </location>
</feature>
<dbReference type="GO" id="GO:0016746">
    <property type="term" value="F:acyltransferase activity"/>
    <property type="evidence" value="ECO:0007669"/>
    <property type="project" value="UniProtKB-KW"/>
</dbReference>
<dbReference type="PANTHER" id="PTHR23028">
    <property type="entry name" value="ACETYLTRANSFERASE"/>
    <property type="match status" value="1"/>
</dbReference>
<accession>A0ABU9JM61</accession>
<name>A0ABU9JM61_9GAMM</name>
<keyword evidence="1" id="KW-0472">Membrane</keyword>
<feature type="transmembrane region" description="Helical" evidence="1">
    <location>
        <begin position="134"/>
        <end position="157"/>
    </location>
</feature>
<feature type="transmembrane region" description="Helical" evidence="1">
    <location>
        <begin position="201"/>
        <end position="221"/>
    </location>
</feature>
<keyword evidence="3" id="KW-0012">Acyltransferase</keyword>
<dbReference type="InterPro" id="IPR050879">
    <property type="entry name" value="Acyltransferase_3"/>
</dbReference>
<feature type="transmembrane region" description="Helical" evidence="1">
    <location>
        <begin position="164"/>
        <end position="181"/>
    </location>
</feature>
<keyword evidence="4" id="KW-1185">Reference proteome</keyword>
<keyword evidence="1" id="KW-1133">Transmembrane helix</keyword>
<evidence type="ECO:0000256" key="1">
    <source>
        <dbReference type="SAM" id="Phobius"/>
    </source>
</evidence>
<sequence length="290" mass="32240">MSDQTQGRIHGPDVVRGLAALGVILFHVLYLSGIPVHEGAAALTGRMDFFVRVFFVLSAFAIANAYYNRMGNADSVRAFYLKRFFRIAPLFYFMALIGVIFRLAMAQPMPALFDFMLSGTFLFTLVPGKQSGLVGGGWSIGIEWLFYFLFPMMLALIRNIPSAVIAWIILCPIAILGKTYYQQSFDSQLGEFGALYLLSHAHYFVLGFLILHLTNAGLPLAKSNQQRQLCGLAFTATLATTLYALRHPNLLPEEILLSIAAPLMVALSIAGFPSWLDNRFTRWQHDGLDS</sequence>
<comment type="caution">
    <text evidence="3">The sequence shown here is derived from an EMBL/GenBank/DDBJ whole genome shotgun (WGS) entry which is preliminary data.</text>
</comment>
<feature type="transmembrane region" description="Helical" evidence="1">
    <location>
        <begin position="49"/>
        <end position="67"/>
    </location>
</feature>
<dbReference type="InterPro" id="IPR002656">
    <property type="entry name" value="Acyl_transf_3_dom"/>
</dbReference>
<reference evidence="3 4" key="1">
    <citation type="submission" date="2024-04" db="EMBL/GenBank/DDBJ databases">
        <title>Bacterial endophytes with biocontrol capabilities against important plant pathogens.</title>
        <authorList>
            <person name="Alayande K.A."/>
        </authorList>
    </citation>
    <scope>NUCLEOTIDE SEQUENCE [LARGE SCALE GENOMIC DNA]</scope>
    <source>
        <strain evidence="3 4">KV22</strain>
    </source>
</reference>
<dbReference type="EMBL" id="JBBYHY010000004">
    <property type="protein sequence ID" value="MEL3953598.1"/>
    <property type="molecule type" value="Genomic_DNA"/>
</dbReference>
<dbReference type="RefSeq" id="WP_051010484.1">
    <property type="nucleotide sequence ID" value="NZ_JBBYHY010000004.1"/>
</dbReference>
<protein>
    <submittedName>
        <fullName evidence="3">Acyltransferase</fullName>
        <ecNumber evidence="3">2.3.-.-</ecNumber>
    </submittedName>
</protein>
<dbReference type="Proteomes" id="UP001455088">
    <property type="component" value="Unassembled WGS sequence"/>
</dbReference>
<gene>
    <name evidence="3" type="ORF">AAE039_08485</name>
</gene>
<dbReference type="EC" id="2.3.-.-" evidence="3"/>
<feature type="transmembrane region" description="Helical" evidence="1">
    <location>
        <begin position="257"/>
        <end position="276"/>
    </location>
</feature>
<keyword evidence="3" id="KW-0808">Transferase</keyword>
<feature type="transmembrane region" description="Helical" evidence="1">
    <location>
        <begin position="228"/>
        <end position="245"/>
    </location>
</feature>
<evidence type="ECO:0000313" key="3">
    <source>
        <dbReference type="EMBL" id="MEL3953598.1"/>
    </source>
</evidence>
<proteinExistence type="predicted"/>
<feature type="transmembrane region" description="Helical" evidence="1">
    <location>
        <begin position="18"/>
        <end position="37"/>
    </location>
</feature>
<organism evidence="3 4">
    <name type="scientific">Stenotrophomonas bentonitica</name>
    <dbReference type="NCBI Taxonomy" id="1450134"/>
    <lineage>
        <taxon>Bacteria</taxon>
        <taxon>Pseudomonadati</taxon>
        <taxon>Pseudomonadota</taxon>
        <taxon>Gammaproteobacteria</taxon>
        <taxon>Lysobacterales</taxon>
        <taxon>Lysobacteraceae</taxon>
        <taxon>Stenotrophomonas</taxon>
    </lineage>
</organism>